<sequence length="159" mass="17410">MVPDALILAGYVLIMIMWAAAVFATIVTIDACLRRSTSSPPPIPNTNVFVSVGERLPRRPPPEVRLNVRTLEESIGERLPRRPPPEVRLNIRTFEEGSLRAGVEDGCAICFTGFEKGALSTVLQACDHKFHSDCFSVWLAINKSCPLCRAPAAQVPSQP</sequence>
<dbReference type="InterPro" id="IPR013083">
    <property type="entry name" value="Znf_RING/FYVE/PHD"/>
</dbReference>
<evidence type="ECO:0000256" key="7">
    <source>
        <dbReference type="ARBA" id="ARBA00024209"/>
    </source>
</evidence>
<evidence type="ECO:0000256" key="2">
    <source>
        <dbReference type="ARBA" id="ARBA00012483"/>
    </source>
</evidence>
<comment type="similarity">
    <text evidence="7">Belongs to the RING-type zinc finger family. ATL subfamily.</text>
</comment>
<dbReference type="EMBL" id="CAMAPF010000148">
    <property type="protein sequence ID" value="CAH9108686.1"/>
    <property type="molecule type" value="Genomic_DNA"/>
</dbReference>
<dbReference type="PROSITE" id="PS50089">
    <property type="entry name" value="ZF_RING_2"/>
    <property type="match status" value="1"/>
</dbReference>
<name>A0AAV0DT75_9ASTE</name>
<evidence type="ECO:0000256" key="5">
    <source>
        <dbReference type="ARBA" id="ARBA00022786"/>
    </source>
</evidence>
<dbReference type="AlphaFoldDB" id="A0AAV0DT75"/>
<evidence type="ECO:0000256" key="3">
    <source>
        <dbReference type="ARBA" id="ARBA00022723"/>
    </source>
</evidence>
<evidence type="ECO:0000313" key="12">
    <source>
        <dbReference type="Proteomes" id="UP001152523"/>
    </source>
</evidence>
<comment type="catalytic activity">
    <reaction evidence="1">
        <text>S-ubiquitinyl-[E2 ubiquitin-conjugating enzyme]-L-cysteine + [acceptor protein]-L-lysine = [E2 ubiquitin-conjugating enzyme]-L-cysteine + N(6)-ubiquitinyl-[acceptor protein]-L-lysine.</text>
        <dbReference type="EC" id="2.3.2.27"/>
    </reaction>
</comment>
<organism evidence="11 12">
    <name type="scientific">Cuscuta epithymum</name>
    <dbReference type="NCBI Taxonomy" id="186058"/>
    <lineage>
        <taxon>Eukaryota</taxon>
        <taxon>Viridiplantae</taxon>
        <taxon>Streptophyta</taxon>
        <taxon>Embryophyta</taxon>
        <taxon>Tracheophyta</taxon>
        <taxon>Spermatophyta</taxon>
        <taxon>Magnoliopsida</taxon>
        <taxon>eudicotyledons</taxon>
        <taxon>Gunneridae</taxon>
        <taxon>Pentapetalae</taxon>
        <taxon>asterids</taxon>
        <taxon>lamiids</taxon>
        <taxon>Solanales</taxon>
        <taxon>Convolvulaceae</taxon>
        <taxon>Cuscuteae</taxon>
        <taxon>Cuscuta</taxon>
        <taxon>Cuscuta subgen. Cuscuta</taxon>
    </lineage>
</organism>
<dbReference type="PANTHER" id="PTHR14155:SF627">
    <property type="entry name" value="OS06G0192800 PROTEIN"/>
    <property type="match status" value="1"/>
</dbReference>
<reference evidence="11" key="1">
    <citation type="submission" date="2022-07" db="EMBL/GenBank/DDBJ databases">
        <authorList>
            <person name="Macas J."/>
            <person name="Novak P."/>
            <person name="Neumann P."/>
        </authorList>
    </citation>
    <scope>NUCLEOTIDE SEQUENCE</scope>
</reference>
<evidence type="ECO:0000259" key="10">
    <source>
        <dbReference type="PROSITE" id="PS50089"/>
    </source>
</evidence>
<accession>A0AAV0DT75</accession>
<keyword evidence="12" id="KW-1185">Reference proteome</keyword>
<evidence type="ECO:0000256" key="4">
    <source>
        <dbReference type="ARBA" id="ARBA00022771"/>
    </source>
</evidence>
<keyword evidence="5" id="KW-0833">Ubl conjugation pathway</keyword>
<proteinExistence type="inferred from homology"/>
<dbReference type="GO" id="GO:0008270">
    <property type="term" value="F:zinc ion binding"/>
    <property type="evidence" value="ECO:0007669"/>
    <property type="project" value="UniProtKB-KW"/>
</dbReference>
<dbReference type="InterPro" id="IPR001841">
    <property type="entry name" value="Znf_RING"/>
</dbReference>
<evidence type="ECO:0000256" key="9">
    <source>
        <dbReference type="SAM" id="Phobius"/>
    </source>
</evidence>
<keyword evidence="9" id="KW-1133">Transmembrane helix</keyword>
<protein>
    <recommendedName>
        <fullName evidence="2">RING-type E3 ubiquitin transferase</fullName>
        <ecNumber evidence="2">2.3.2.27</ecNumber>
    </recommendedName>
</protein>
<keyword evidence="9" id="KW-0812">Transmembrane</keyword>
<evidence type="ECO:0000313" key="11">
    <source>
        <dbReference type="EMBL" id="CAH9108686.1"/>
    </source>
</evidence>
<evidence type="ECO:0000256" key="6">
    <source>
        <dbReference type="ARBA" id="ARBA00022833"/>
    </source>
</evidence>
<feature type="domain" description="RING-type" evidence="10">
    <location>
        <begin position="107"/>
        <end position="149"/>
    </location>
</feature>
<dbReference type="SMART" id="SM00184">
    <property type="entry name" value="RING"/>
    <property type="match status" value="1"/>
</dbReference>
<dbReference type="Gene3D" id="3.30.40.10">
    <property type="entry name" value="Zinc/RING finger domain, C3HC4 (zinc finger)"/>
    <property type="match status" value="1"/>
</dbReference>
<comment type="caution">
    <text evidence="11">The sequence shown here is derived from an EMBL/GenBank/DDBJ whole genome shotgun (WGS) entry which is preliminary data.</text>
</comment>
<dbReference type="Proteomes" id="UP001152523">
    <property type="component" value="Unassembled WGS sequence"/>
</dbReference>
<dbReference type="PANTHER" id="PTHR14155">
    <property type="entry name" value="RING FINGER DOMAIN-CONTAINING"/>
    <property type="match status" value="1"/>
</dbReference>
<gene>
    <name evidence="11" type="ORF">CEPIT_LOCUS18446</name>
</gene>
<dbReference type="SUPFAM" id="SSF57850">
    <property type="entry name" value="RING/U-box"/>
    <property type="match status" value="1"/>
</dbReference>
<keyword evidence="3" id="KW-0479">Metal-binding</keyword>
<dbReference type="GO" id="GO:0061630">
    <property type="term" value="F:ubiquitin protein ligase activity"/>
    <property type="evidence" value="ECO:0007669"/>
    <property type="project" value="UniProtKB-EC"/>
</dbReference>
<evidence type="ECO:0000256" key="8">
    <source>
        <dbReference type="PROSITE-ProRule" id="PRU00175"/>
    </source>
</evidence>
<feature type="transmembrane region" description="Helical" evidence="9">
    <location>
        <begin position="6"/>
        <end position="29"/>
    </location>
</feature>
<dbReference type="Pfam" id="PF13639">
    <property type="entry name" value="zf-RING_2"/>
    <property type="match status" value="1"/>
</dbReference>
<keyword evidence="6" id="KW-0862">Zinc</keyword>
<dbReference type="InterPro" id="IPR053238">
    <property type="entry name" value="RING-H2_zinc_finger"/>
</dbReference>
<keyword evidence="4 8" id="KW-0863">Zinc-finger</keyword>
<dbReference type="EC" id="2.3.2.27" evidence="2"/>
<keyword evidence="9" id="KW-0472">Membrane</keyword>
<evidence type="ECO:0000256" key="1">
    <source>
        <dbReference type="ARBA" id="ARBA00000900"/>
    </source>
</evidence>